<sequence length="229" mass="26264">MSRPLTFVNSRTILSPFVIPAARGIHFCCYIAVHVLNLAQSDSTHTARLEFSFRYLEHDDGLEHSPARPCQVSGDPRLPRYVTLLSPFILIIDFVIPAFGLYGCLDTGIARCRSRHMALQGYPKYKGWLGHRHRTLSISGRRTRRDGLEPEFRIPGTRHREYIRKMKHCKLGSVRRLFGWLGARPDRRRRHPPSRPIAGTPSLRSCTPASQISRRLFAKPPNDIRILHP</sequence>
<feature type="region of interest" description="Disordered" evidence="1">
    <location>
        <begin position="185"/>
        <end position="206"/>
    </location>
</feature>
<organism evidence="5 6">
    <name type="scientific">Ephemerocybe angulata</name>
    <dbReference type="NCBI Taxonomy" id="980116"/>
    <lineage>
        <taxon>Eukaryota</taxon>
        <taxon>Fungi</taxon>
        <taxon>Dikarya</taxon>
        <taxon>Basidiomycota</taxon>
        <taxon>Agaricomycotina</taxon>
        <taxon>Agaricomycetes</taxon>
        <taxon>Agaricomycetidae</taxon>
        <taxon>Agaricales</taxon>
        <taxon>Agaricineae</taxon>
        <taxon>Psathyrellaceae</taxon>
        <taxon>Ephemerocybe</taxon>
    </lineage>
</organism>
<dbReference type="AlphaFoldDB" id="A0A8H6HDZ6"/>
<keyword evidence="2" id="KW-0472">Membrane</keyword>
<feature type="transmembrane region" description="Helical" evidence="2">
    <location>
        <begin position="84"/>
        <end position="105"/>
    </location>
</feature>
<keyword evidence="6" id="KW-1185">Reference proteome</keyword>
<keyword evidence="2" id="KW-1133">Transmembrane helix</keyword>
<protein>
    <submittedName>
        <fullName evidence="5">Uncharacterized protein</fullName>
    </submittedName>
</protein>
<reference evidence="5 6" key="1">
    <citation type="submission" date="2020-07" db="EMBL/GenBank/DDBJ databases">
        <title>Comparative genomics of pyrophilous fungi reveals a link between fire events and developmental genes.</title>
        <authorList>
            <consortium name="DOE Joint Genome Institute"/>
            <person name="Steindorff A.S."/>
            <person name="Carver A."/>
            <person name="Calhoun S."/>
            <person name="Stillman K."/>
            <person name="Liu H."/>
            <person name="Lipzen A."/>
            <person name="Pangilinan J."/>
            <person name="Labutti K."/>
            <person name="Bruns T.D."/>
            <person name="Grigoriev I.V."/>
        </authorList>
    </citation>
    <scope>NUCLEOTIDE SEQUENCE [LARGE SCALE GENOMIC DNA]</scope>
    <source>
        <strain evidence="5 6">CBS 144469</strain>
    </source>
</reference>
<evidence type="ECO:0000313" key="4">
    <source>
        <dbReference type="EMBL" id="KAF6745304.1"/>
    </source>
</evidence>
<dbReference type="EMBL" id="JACGCI010000107">
    <property type="protein sequence ID" value="KAF6745304.1"/>
    <property type="molecule type" value="Genomic_DNA"/>
</dbReference>
<dbReference type="EMBL" id="JACGCI010000107">
    <property type="protein sequence ID" value="KAF6745300.1"/>
    <property type="molecule type" value="Genomic_DNA"/>
</dbReference>
<keyword evidence="2" id="KW-0812">Transmembrane</keyword>
<evidence type="ECO:0000313" key="3">
    <source>
        <dbReference type="EMBL" id="KAF6745300.1"/>
    </source>
</evidence>
<proteinExistence type="predicted"/>
<dbReference type="EMBL" id="JACGCI010000107">
    <property type="protein sequence ID" value="KAF6745305.1"/>
    <property type="molecule type" value="Genomic_DNA"/>
</dbReference>
<evidence type="ECO:0000313" key="6">
    <source>
        <dbReference type="Proteomes" id="UP000521943"/>
    </source>
</evidence>
<feature type="transmembrane region" description="Helical" evidence="2">
    <location>
        <begin position="12"/>
        <end position="33"/>
    </location>
</feature>
<gene>
    <name evidence="3" type="ORF">DFP72DRAFT_856559</name>
    <name evidence="4" type="ORF">DFP72DRAFT_856563</name>
    <name evidence="5" type="ORF">DFP72DRAFT_856565</name>
</gene>
<accession>A0A8H6HDZ6</accession>
<name>A0A8H6HDZ6_9AGAR</name>
<comment type="caution">
    <text evidence="5">The sequence shown here is derived from an EMBL/GenBank/DDBJ whole genome shotgun (WGS) entry which is preliminary data.</text>
</comment>
<evidence type="ECO:0000256" key="1">
    <source>
        <dbReference type="SAM" id="MobiDB-lite"/>
    </source>
</evidence>
<evidence type="ECO:0000313" key="5">
    <source>
        <dbReference type="EMBL" id="KAF6745305.1"/>
    </source>
</evidence>
<evidence type="ECO:0000256" key="2">
    <source>
        <dbReference type="SAM" id="Phobius"/>
    </source>
</evidence>
<dbReference type="Proteomes" id="UP000521943">
    <property type="component" value="Unassembled WGS sequence"/>
</dbReference>